<evidence type="ECO:0000313" key="7">
    <source>
        <dbReference type="Proteomes" id="UP000013776"/>
    </source>
</evidence>
<feature type="region of interest" description="Disordered" evidence="4">
    <location>
        <begin position="260"/>
        <end position="283"/>
    </location>
</feature>
<dbReference type="Proteomes" id="UP000013776">
    <property type="component" value="Unassembled WGS sequence"/>
</dbReference>
<dbReference type="PROSITE" id="PS01211">
    <property type="entry name" value="UPF0001"/>
    <property type="match status" value="1"/>
</dbReference>
<feature type="domain" description="Alanine racemase N-terminal" evidence="5">
    <location>
        <begin position="48"/>
        <end position="267"/>
    </location>
</feature>
<dbReference type="eggNOG" id="KOG3157">
    <property type="taxonomic scope" value="Eukaryota"/>
</dbReference>
<dbReference type="EMBL" id="CAHR02000117">
    <property type="protein sequence ID" value="CCG83015.1"/>
    <property type="molecule type" value="Genomic_DNA"/>
</dbReference>
<dbReference type="PANTHER" id="PTHR10146:SF14">
    <property type="entry name" value="PYRIDOXAL PHOSPHATE HOMEOSTASIS PROTEIN"/>
    <property type="match status" value="1"/>
</dbReference>
<dbReference type="NCBIfam" id="TIGR00044">
    <property type="entry name" value="YggS family pyridoxal phosphate-dependent enzyme"/>
    <property type="match status" value="1"/>
</dbReference>
<dbReference type="VEuPathDB" id="FungiDB:TAPDE_003154"/>
<comment type="caution">
    <text evidence="6">The sequence shown here is derived from an EMBL/GenBank/DDBJ whole genome shotgun (WGS) entry which is preliminary data.</text>
</comment>
<dbReference type="InterPro" id="IPR001608">
    <property type="entry name" value="Ala_racemase_N"/>
</dbReference>
<name>R4XBR1_TAPDE</name>
<evidence type="ECO:0000256" key="1">
    <source>
        <dbReference type="ARBA" id="ARBA00022898"/>
    </source>
</evidence>
<dbReference type="InterPro" id="IPR011078">
    <property type="entry name" value="PyrdxlP_homeostasis"/>
</dbReference>
<dbReference type="InterPro" id="IPR029066">
    <property type="entry name" value="PLP-binding_barrel"/>
</dbReference>
<dbReference type="AlphaFoldDB" id="R4XBR1"/>
<gene>
    <name evidence="6" type="ORF">TAPDE_003154</name>
</gene>
<dbReference type="PANTHER" id="PTHR10146">
    <property type="entry name" value="PROLINE SYNTHETASE CO-TRANSCRIBED BACTERIAL HOMOLOG PROTEIN"/>
    <property type="match status" value="1"/>
</dbReference>
<dbReference type="Gene3D" id="3.20.20.10">
    <property type="entry name" value="Alanine racemase"/>
    <property type="match status" value="1"/>
</dbReference>
<organism evidence="6 7">
    <name type="scientific">Taphrina deformans (strain PYCC 5710 / ATCC 11124 / CBS 356.35 / IMI 108563 / JCM 9778 / NBRC 8474)</name>
    <name type="common">Peach leaf curl fungus</name>
    <name type="synonym">Lalaria deformans</name>
    <dbReference type="NCBI Taxonomy" id="1097556"/>
    <lineage>
        <taxon>Eukaryota</taxon>
        <taxon>Fungi</taxon>
        <taxon>Dikarya</taxon>
        <taxon>Ascomycota</taxon>
        <taxon>Taphrinomycotina</taxon>
        <taxon>Taphrinomycetes</taxon>
        <taxon>Taphrinales</taxon>
        <taxon>Taphrinaceae</taxon>
        <taxon>Taphrina</taxon>
    </lineage>
</organism>
<comment type="function">
    <text evidence="2">Pyridoxal 5'-phosphate (PLP)-binding protein, which may be involved in intracellular homeostatic regulation of pyridoxal 5'-phosphate (PLP), the active form of vitamin B6.</text>
</comment>
<evidence type="ECO:0000313" key="6">
    <source>
        <dbReference type="EMBL" id="CCG83015.1"/>
    </source>
</evidence>
<dbReference type="HAMAP" id="MF_02087">
    <property type="entry name" value="PLP_homeostasis"/>
    <property type="match status" value="1"/>
</dbReference>
<protein>
    <recommendedName>
        <fullName evidence="2">Pyridoxal phosphate homeostasis protein</fullName>
        <shortName evidence="2">PLP homeostasis protein</shortName>
    </recommendedName>
</protein>
<evidence type="ECO:0000259" key="5">
    <source>
        <dbReference type="Pfam" id="PF01168"/>
    </source>
</evidence>
<keyword evidence="1 2" id="KW-0663">Pyridoxal phosphate</keyword>
<evidence type="ECO:0000256" key="3">
    <source>
        <dbReference type="RuleBase" id="RU004514"/>
    </source>
</evidence>
<dbReference type="SUPFAM" id="SSF51419">
    <property type="entry name" value="PLP-binding barrel"/>
    <property type="match status" value="1"/>
</dbReference>
<keyword evidence="7" id="KW-1185">Reference proteome</keyword>
<dbReference type="STRING" id="1097556.R4XBR1"/>
<dbReference type="GO" id="GO:0030170">
    <property type="term" value="F:pyridoxal phosphate binding"/>
    <property type="evidence" value="ECO:0007669"/>
    <property type="project" value="UniProtKB-UniRule"/>
</dbReference>
<feature type="compositionally biased region" description="Basic and acidic residues" evidence="4">
    <location>
        <begin position="269"/>
        <end position="283"/>
    </location>
</feature>
<evidence type="ECO:0000256" key="4">
    <source>
        <dbReference type="SAM" id="MobiDB-lite"/>
    </source>
</evidence>
<dbReference type="FunFam" id="3.20.20.10:FF:000018">
    <property type="entry name" value="Pyridoxal phosphate homeostasis protein"/>
    <property type="match status" value="1"/>
</dbReference>
<feature type="modified residue" description="N6-(pyridoxal phosphate)lysine" evidence="2">
    <location>
        <position position="71"/>
    </location>
</feature>
<comment type="similarity">
    <text evidence="2 3">Belongs to the pyridoxal phosphate-binding protein YggS/PROSC family.</text>
</comment>
<dbReference type="CDD" id="cd06822">
    <property type="entry name" value="PLPDE_III_YBL036c_euk"/>
    <property type="match status" value="1"/>
</dbReference>
<accession>R4XBR1</accession>
<dbReference type="OrthoDB" id="10264196at2759"/>
<evidence type="ECO:0000256" key="2">
    <source>
        <dbReference type="HAMAP-Rule" id="MF_03225"/>
    </source>
</evidence>
<reference evidence="6 7" key="1">
    <citation type="journal article" date="2013" name="MBio">
        <title>Genome sequencing of the plant pathogen Taphrina deformans, the causal agent of peach leaf curl.</title>
        <authorList>
            <person name="Cisse O.H."/>
            <person name="Almeida J.M.G.C.F."/>
            <person name="Fonseca A."/>
            <person name="Kumar A.A."/>
            <person name="Salojaervi J."/>
            <person name="Overmyer K."/>
            <person name="Hauser P.M."/>
            <person name="Pagni M."/>
        </authorList>
    </citation>
    <scope>NUCLEOTIDE SEQUENCE [LARGE SCALE GENOMIC DNA]</scope>
    <source>
        <strain evidence="7">PYCC 5710 / ATCC 11124 / CBS 356.35 / IMI 108563 / JCM 9778 / NBRC 8474</strain>
    </source>
</reference>
<dbReference type="Pfam" id="PF01168">
    <property type="entry name" value="Ala_racemase_N"/>
    <property type="match status" value="1"/>
</dbReference>
<sequence length="283" mass="31067">MAAYFAENPPVKFDSKKESPLNDVHGRLIHCHIAFACAHMSSDARTTELRSNYDKIRSNVPSEVTLVAVSKLKPSSDIQILYDHGVRHFGENYIQELISKSEELPGDIKWHFIGSLQSNKAKLLASSVRGLYAVETVDSVKKANELNKGCRERTGRLNVYIQINTSDEPDKSGVSRAEAGPLARHIIEACDKLSLLGVMTIGALATSRAHGEENRDFSALKRVKADLDAELGVSLVLSMGMSEDYPDAIEQGSNEVRVGSSIFGARPPKKSERVEADTAEEKE</sequence>
<proteinExistence type="inferred from homology"/>